<evidence type="ECO:0000313" key="4">
    <source>
        <dbReference type="Proteomes" id="UP000280726"/>
    </source>
</evidence>
<evidence type="ECO:0000259" key="2">
    <source>
        <dbReference type="Pfam" id="PF04101"/>
    </source>
</evidence>
<comment type="caution">
    <text evidence="3">The sequence shown here is derived from an EMBL/GenBank/DDBJ whole genome shotgun (WGS) entry which is preliminary data.</text>
</comment>
<dbReference type="Gene3D" id="3.40.50.2000">
    <property type="entry name" value="Glycogen Phosphorylase B"/>
    <property type="match status" value="1"/>
</dbReference>
<evidence type="ECO:0000256" key="1">
    <source>
        <dbReference type="SAM" id="MobiDB-lite"/>
    </source>
</evidence>
<dbReference type="SUPFAM" id="SSF53756">
    <property type="entry name" value="UDP-Glycosyltransferase/glycogen phosphorylase"/>
    <property type="match status" value="1"/>
</dbReference>
<dbReference type="Proteomes" id="UP000280726">
    <property type="component" value="Unassembled WGS sequence"/>
</dbReference>
<dbReference type="Pfam" id="PF04101">
    <property type="entry name" value="Glyco_tran_28_C"/>
    <property type="match status" value="1"/>
</dbReference>
<dbReference type="EMBL" id="RKRA01000001">
    <property type="protein sequence ID" value="RPF26093.1"/>
    <property type="molecule type" value="Genomic_DNA"/>
</dbReference>
<proteinExistence type="predicted"/>
<accession>A0A3N4Z0I4</accession>
<protein>
    <submittedName>
        <fullName evidence="3">UDP-N-acetylglucosamine transferase subunit ALG13</fullName>
    </submittedName>
</protein>
<name>A0A3N4Z0I4_9MICO</name>
<keyword evidence="4" id="KW-1185">Reference proteome</keyword>
<dbReference type="InterPro" id="IPR007235">
    <property type="entry name" value="Glyco_trans_28_C"/>
</dbReference>
<feature type="domain" description="Glycosyl transferase family 28 C-terminal" evidence="2">
    <location>
        <begin position="199"/>
        <end position="268"/>
    </location>
</feature>
<feature type="region of interest" description="Disordered" evidence="1">
    <location>
        <begin position="302"/>
        <end position="322"/>
    </location>
</feature>
<sequence length="322" mass="34757">MLGEVEWATFDDPQAESLLAGEVVHTVPYIPPRGYAQVARAVPTAVKLLSGGRFARMISTGSGIALAFVPVARSFGVAAHYVESAARAEGPSMTGRLVSHVPGTRLYAQYPSWAGRSWQYRGSLFDDFRPAQRAVTSTQAKRVVITLGTMRGYGFRRAVEHLVRVVPHVLAGDAQVLWQVGCTDVSGLPVDPRTEVPSAELHRAIAEADLVVAHAGIGSCLAALDAGRCPVIVARQPELGEHVDAHQRMIAAELDRRGLAVWRRPEELTAADLVTAMSRTVERLDTPGPFALADTLRDARTTGHHGAHVADHTPRRPLRRAS</sequence>
<gene>
    <name evidence="3" type="ORF">EDD32_0517</name>
</gene>
<reference evidence="3 4" key="1">
    <citation type="submission" date="2018-11" db="EMBL/GenBank/DDBJ databases">
        <title>Sequencing the genomes of 1000 actinobacteria strains.</title>
        <authorList>
            <person name="Klenk H.-P."/>
        </authorList>
    </citation>
    <scope>NUCLEOTIDE SEQUENCE [LARGE SCALE GENOMIC DNA]</scope>
    <source>
        <strain evidence="3 4">DSM 14418</strain>
    </source>
</reference>
<organism evidence="3 4">
    <name type="scientific">Georgenia muralis</name>
    <dbReference type="NCBI Taxonomy" id="154117"/>
    <lineage>
        <taxon>Bacteria</taxon>
        <taxon>Bacillati</taxon>
        <taxon>Actinomycetota</taxon>
        <taxon>Actinomycetes</taxon>
        <taxon>Micrococcales</taxon>
        <taxon>Bogoriellaceae</taxon>
        <taxon>Georgenia</taxon>
    </lineage>
</organism>
<dbReference type="GO" id="GO:0016758">
    <property type="term" value="F:hexosyltransferase activity"/>
    <property type="evidence" value="ECO:0007669"/>
    <property type="project" value="InterPro"/>
</dbReference>
<evidence type="ECO:0000313" key="3">
    <source>
        <dbReference type="EMBL" id="RPF26093.1"/>
    </source>
</evidence>
<dbReference type="AlphaFoldDB" id="A0A3N4Z0I4"/>
<keyword evidence="3" id="KW-0808">Transferase</keyword>